<name>A0A1H5R2W2_9PSEU</name>
<feature type="region of interest" description="Disordered" evidence="1">
    <location>
        <begin position="57"/>
        <end position="156"/>
    </location>
</feature>
<dbReference type="Proteomes" id="UP000198878">
    <property type="component" value="Unassembled WGS sequence"/>
</dbReference>
<keyword evidence="3" id="KW-1185">Reference proteome</keyword>
<organism evidence="2 3">
    <name type="scientific">Amycolatopsis pretoriensis</name>
    <dbReference type="NCBI Taxonomy" id="218821"/>
    <lineage>
        <taxon>Bacteria</taxon>
        <taxon>Bacillati</taxon>
        <taxon>Actinomycetota</taxon>
        <taxon>Actinomycetes</taxon>
        <taxon>Pseudonocardiales</taxon>
        <taxon>Pseudonocardiaceae</taxon>
        <taxon>Amycolatopsis</taxon>
    </lineage>
</organism>
<evidence type="ECO:0000313" key="2">
    <source>
        <dbReference type="EMBL" id="SEF32659.1"/>
    </source>
</evidence>
<protein>
    <submittedName>
        <fullName evidence="2">Uncharacterized protein</fullName>
    </submittedName>
</protein>
<dbReference type="RefSeq" id="WP_143051029.1">
    <property type="nucleotide sequence ID" value="NZ_FNUJ01000006.1"/>
</dbReference>
<reference evidence="3" key="1">
    <citation type="submission" date="2016-10" db="EMBL/GenBank/DDBJ databases">
        <authorList>
            <person name="Varghese N."/>
            <person name="Submissions S."/>
        </authorList>
    </citation>
    <scope>NUCLEOTIDE SEQUENCE [LARGE SCALE GENOMIC DNA]</scope>
    <source>
        <strain evidence="3">DSM 44654</strain>
    </source>
</reference>
<dbReference type="AlphaFoldDB" id="A0A1H5R2W2"/>
<dbReference type="STRING" id="218821.SAMN05421837_106368"/>
<dbReference type="EMBL" id="FNUJ01000006">
    <property type="protein sequence ID" value="SEF32659.1"/>
    <property type="molecule type" value="Genomic_DNA"/>
</dbReference>
<accession>A0A1H5R2W2</accession>
<evidence type="ECO:0000256" key="1">
    <source>
        <dbReference type="SAM" id="MobiDB-lite"/>
    </source>
</evidence>
<evidence type="ECO:0000313" key="3">
    <source>
        <dbReference type="Proteomes" id="UP000198878"/>
    </source>
</evidence>
<sequence>MAGSAVPPTRLAERTRAAVRAVLLAELTAADTRAQAAGWSRETLFEVLAARLDSAAGNACEQPDPAPGGGPGPSATVLGCPPGRPAQRPSAAEDACGQPNPAESSVADRDNPAPSRLGALSATVHRRPPGRSSAVQDREHRRDDPLEPGLVGEGGG</sequence>
<feature type="compositionally biased region" description="Basic and acidic residues" evidence="1">
    <location>
        <begin position="136"/>
        <end position="145"/>
    </location>
</feature>
<proteinExistence type="predicted"/>
<gene>
    <name evidence="2" type="ORF">SAMN05421837_106368</name>
</gene>